<comment type="caution">
    <text evidence="4">The sequence shown here is derived from an EMBL/GenBank/DDBJ whole genome shotgun (WGS) entry which is preliminary data.</text>
</comment>
<evidence type="ECO:0000313" key="4">
    <source>
        <dbReference type="EMBL" id="MFC4804638.1"/>
    </source>
</evidence>
<proteinExistence type="predicted"/>
<dbReference type="InterPro" id="IPR020985">
    <property type="entry name" value="Cell_surface_Shp_haem-bd"/>
</dbReference>
<dbReference type="InterPro" id="IPR037250">
    <property type="entry name" value="NEAT_dom_sf"/>
</dbReference>
<keyword evidence="5" id="KW-1185">Reference proteome</keyword>
<organism evidence="4 5">
    <name type="scientific">Filifactor villosus</name>
    <dbReference type="NCBI Taxonomy" id="29374"/>
    <lineage>
        <taxon>Bacteria</taxon>
        <taxon>Bacillati</taxon>
        <taxon>Bacillota</taxon>
        <taxon>Clostridia</taxon>
        <taxon>Peptostreptococcales</taxon>
        <taxon>Filifactoraceae</taxon>
        <taxon>Filifactor</taxon>
    </lineage>
</organism>
<evidence type="ECO:0000256" key="1">
    <source>
        <dbReference type="ARBA" id="ARBA00004196"/>
    </source>
</evidence>
<protein>
    <submittedName>
        <fullName evidence="4">Heme-binding Shp domain-containing protein</fullName>
    </submittedName>
</protein>
<name>A0ABV9QL39_9FIRM</name>
<dbReference type="SUPFAM" id="SSF158911">
    <property type="entry name" value="NEAT domain-like"/>
    <property type="match status" value="1"/>
</dbReference>
<dbReference type="RefSeq" id="WP_379788152.1">
    <property type="nucleotide sequence ID" value="NZ_JBHSHL010000021.1"/>
</dbReference>
<dbReference type="Pfam" id="PF11545">
    <property type="entry name" value="HemeBinding_Shp"/>
    <property type="match status" value="1"/>
</dbReference>
<sequence>MKQYRFKAVVLMCILALMIPSFSFGLEKGSYSVKNETSYANPKTGKAEDGGTQIALGDSMSRSLLGEYFLVDVKSKKQKYMTIRVGLQKYVSEIKVYVKNSKGEYKEVKIKEKAYDKKNDTRDYKFGISSDYPELKIKAYVEPMERDVIFFAKGLEKEVKKGKETFEKTKLSTKLSTPAGK</sequence>
<dbReference type="SMART" id="SM00725">
    <property type="entry name" value="NEAT"/>
    <property type="match status" value="1"/>
</dbReference>
<feature type="domain" description="NEAT" evidence="3">
    <location>
        <begin position="26"/>
        <end position="172"/>
    </location>
</feature>
<dbReference type="EMBL" id="JBHSHL010000021">
    <property type="protein sequence ID" value="MFC4804638.1"/>
    <property type="molecule type" value="Genomic_DNA"/>
</dbReference>
<evidence type="ECO:0000259" key="3">
    <source>
        <dbReference type="SMART" id="SM00725"/>
    </source>
</evidence>
<evidence type="ECO:0000256" key="2">
    <source>
        <dbReference type="ARBA" id="ARBA00022729"/>
    </source>
</evidence>
<reference evidence="5" key="1">
    <citation type="journal article" date="2019" name="Int. J. Syst. Evol. Microbiol.">
        <title>The Global Catalogue of Microorganisms (GCM) 10K type strain sequencing project: providing services to taxonomists for standard genome sequencing and annotation.</title>
        <authorList>
            <consortium name="The Broad Institute Genomics Platform"/>
            <consortium name="The Broad Institute Genome Sequencing Center for Infectious Disease"/>
            <person name="Wu L."/>
            <person name="Ma J."/>
        </authorList>
    </citation>
    <scope>NUCLEOTIDE SEQUENCE [LARGE SCALE GENOMIC DNA]</scope>
    <source>
        <strain evidence="5">CCUG 46385</strain>
    </source>
</reference>
<dbReference type="Proteomes" id="UP001595916">
    <property type="component" value="Unassembled WGS sequence"/>
</dbReference>
<accession>A0ABV9QL39</accession>
<comment type="subcellular location">
    <subcellularLocation>
        <location evidence="1">Cell envelope</location>
    </subcellularLocation>
</comment>
<dbReference type="InterPro" id="IPR006635">
    <property type="entry name" value="NEAT_dom"/>
</dbReference>
<keyword evidence="2" id="KW-0732">Signal</keyword>
<dbReference type="Gene3D" id="2.60.40.1850">
    <property type="match status" value="1"/>
</dbReference>
<evidence type="ECO:0000313" key="5">
    <source>
        <dbReference type="Proteomes" id="UP001595916"/>
    </source>
</evidence>
<gene>
    <name evidence="4" type="ORF">ACFO4R_06030</name>
</gene>